<accession>A0A926ERX7</accession>
<protein>
    <submittedName>
        <fullName evidence="4">DeoR/GlpR transcriptional regulator</fullName>
    </submittedName>
</protein>
<dbReference type="EMBL" id="JACRTD010000004">
    <property type="protein sequence ID" value="MBC8585175.1"/>
    <property type="molecule type" value="Genomic_DNA"/>
</dbReference>
<name>A0A926ERX7_9FIRM</name>
<evidence type="ECO:0000256" key="1">
    <source>
        <dbReference type="ARBA" id="ARBA00023015"/>
    </source>
</evidence>
<organism evidence="4 5">
    <name type="scientific">Youxingia wuxianensis</name>
    <dbReference type="NCBI Taxonomy" id="2763678"/>
    <lineage>
        <taxon>Bacteria</taxon>
        <taxon>Bacillati</taxon>
        <taxon>Bacillota</taxon>
        <taxon>Clostridia</taxon>
        <taxon>Eubacteriales</taxon>
        <taxon>Oscillospiraceae</taxon>
        <taxon>Youxingia</taxon>
    </lineage>
</organism>
<dbReference type="RefSeq" id="WP_262394964.1">
    <property type="nucleotide sequence ID" value="NZ_JACRTD010000004.1"/>
</dbReference>
<dbReference type="Proteomes" id="UP000623678">
    <property type="component" value="Unassembled WGS sequence"/>
</dbReference>
<dbReference type="PANTHER" id="PTHR30363">
    <property type="entry name" value="HTH-TYPE TRANSCRIPTIONAL REGULATOR SRLR-RELATED"/>
    <property type="match status" value="1"/>
</dbReference>
<dbReference type="PROSITE" id="PS51000">
    <property type="entry name" value="HTH_DEOR_2"/>
    <property type="match status" value="1"/>
</dbReference>
<dbReference type="Gene3D" id="1.10.10.10">
    <property type="entry name" value="Winged helix-like DNA-binding domain superfamily/Winged helix DNA-binding domain"/>
    <property type="match status" value="1"/>
</dbReference>
<dbReference type="SMART" id="SM00420">
    <property type="entry name" value="HTH_DEOR"/>
    <property type="match status" value="1"/>
</dbReference>
<dbReference type="SUPFAM" id="SSF46785">
    <property type="entry name" value="Winged helix' DNA-binding domain"/>
    <property type="match status" value="1"/>
</dbReference>
<gene>
    <name evidence="4" type="ORF">H8705_06220</name>
</gene>
<dbReference type="InterPro" id="IPR036388">
    <property type="entry name" value="WH-like_DNA-bd_sf"/>
</dbReference>
<reference evidence="4" key="1">
    <citation type="submission" date="2020-08" db="EMBL/GenBank/DDBJ databases">
        <title>Genome public.</title>
        <authorList>
            <person name="Liu C."/>
            <person name="Sun Q."/>
        </authorList>
    </citation>
    <scope>NUCLEOTIDE SEQUENCE</scope>
    <source>
        <strain evidence="4">NSJ-64</strain>
    </source>
</reference>
<dbReference type="AlphaFoldDB" id="A0A926ERX7"/>
<evidence type="ECO:0000313" key="4">
    <source>
        <dbReference type="EMBL" id="MBC8585175.1"/>
    </source>
</evidence>
<keyword evidence="5" id="KW-1185">Reference proteome</keyword>
<sequence>MIPYERRRRILEEFEKKEIVNLDDFYQSLNGVSKSTIRRDLKTLNDEGQVVLLRGGAAKLKTGSYDTPVNSRSIINIKEKELIAKCAASLVQDGEVIYIDSGTTTLRMLKYLRDKKITLVTTSTMLLAELEGTQVDCTVIGGEVNKATASIVGPITDSTLRDMFFDKAFLGASGYDPIAGINTPDYEEANKKKIVKNNSKKVYVLADSSKDGKVTMCKAFEINECIIIVEKETRLLKEHAQYIVAK</sequence>
<dbReference type="InterPro" id="IPR036390">
    <property type="entry name" value="WH_DNA-bd_sf"/>
</dbReference>
<keyword evidence="1" id="KW-0805">Transcription regulation</keyword>
<dbReference type="GO" id="GO:0003700">
    <property type="term" value="F:DNA-binding transcription factor activity"/>
    <property type="evidence" value="ECO:0007669"/>
    <property type="project" value="InterPro"/>
</dbReference>
<dbReference type="Pfam" id="PF08220">
    <property type="entry name" value="HTH_DeoR"/>
    <property type="match status" value="1"/>
</dbReference>
<dbReference type="InterPro" id="IPR001034">
    <property type="entry name" value="DeoR_HTH"/>
</dbReference>
<dbReference type="SUPFAM" id="SSF100950">
    <property type="entry name" value="NagB/RpiA/CoA transferase-like"/>
    <property type="match status" value="1"/>
</dbReference>
<feature type="domain" description="HTH deoR-type" evidence="3">
    <location>
        <begin position="3"/>
        <end position="59"/>
    </location>
</feature>
<dbReference type="SMART" id="SM01134">
    <property type="entry name" value="DeoRC"/>
    <property type="match status" value="1"/>
</dbReference>
<dbReference type="PANTHER" id="PTHR30363:SF56">
    <property type="entry name" value="TRANSCRIPTIONAL REGULATOR, DEOR FAMILY"/>
    <property type="match status" value="1"/>
</dbReference>
<keyword evidence="2" id="KW-0804">Transcription</keyword>
<dbReference type="InterPro" id="IPR050313">
    <property type="entry name" value="Carb_Metab_HTH_regulators"/>
</dbReference>
<evidence type="ECO:0000313" key="5">
    <source>
        <dbReference type="Proteomes" id="UP000623678"/>
    </source>
</evidence>
<proteinExistence type="predicted"/>
<evidence type="ECO:0000256" key="2">
    <source>
        <dbReference type="ARBA" id="ARBA00023163"/>
    </source>
</evidence>
<comment type="caution">
    <text evidence="4">The sequence shown here is derived from an EMBL/GenBank/DDBJ whole genome shotgun (WGS) entry which is preliminary data.</text>
</comment>
<dbReference type="Pfam" id="PF00455">
    <property type="entry name" value="DeoRC"/>
    <property type="match status" value="1"/>
</dbReference>
<evidence type="ECO:0000259" key="3">
    <source>
        <dbReference type="PROSITE" id="PS51000"/>
    </source>
</evidence>
<dbReference type="Gene3D" id="3.40.50.1360">
    <property type="match status" value="1"/>
</dbReference>
<dbReference type="InterPro" id="IPR014036">
    <property type="entry name" value="DeoR-like_C"/>
</dbReference>
<dbReference type="InterPro" id="IPR037171">
    <property type="entry name" value="NagB/RpiA_transferase-like"/>
</dbReference>